<dbReference type="PANTHER" id="PTHR35317">
    <property type="entry name" value="OS04G0629600 PROTEIN"/>
    <property type="match status" value="1"/>
</dbReference>
<feature type="region of interest" description="Disordered" evidence="1">
    <location>
        <begin position="535"/>
        <end position="582"/>
    </location>
</feature>
<sequence length="793" mass="90969">MGDSMPEGASSGRPPLLNSGNYSFWKIRMRAYIRSINEKAWISVEEGYELPTKRIEDGTMIAKPRAEWTAIDFDNAKWHHRAMNAIFGGVDCTQFIYIQNLESAKDAWDTLQTTNEGTLAVRRSRVQMLTSQFESLVMNENEKLVDFQTRLLNITNQSQTLGELYAQERINWKILRSLPKRFNAKVTAIEESKNVDLMRVDELLGSLQTYELGFKPKIEGKGIALKVTNEESEDDVAFMVRTFKKFLKNICSKREEVKKKITPKEVVDCKDKSMKKLIQCHECKGIGFISTKRANEKRESKKGLAMAASWSDVSVSEKEEEEESSNGREYTSNYIAHPVIYEGRFEDSGEDSSSNEESEYSSSSEDSEISSNDEEFEVSSNQDFISFNDKILQQKNEENIKLKLINANLVVIFKALINEKKMSLEKMSKQSEVIKEHEKTIEKNVSKVEESAQELDYLREDFTMKLFAMEGEIKQKENSLSIMKVKECELKDEVKSLKESINGMKIGAIKLDEVIKLGKHHGDMSGLGFVEEVKKTPTTKNKSRISKEKKDSTTIPSNIKDKDKKSYGTSQPTSQPKHAHPKGNFSKFIPVCHYCNVVGHIRPKCYEYIRQCKLGNGMHAREMKRLPLVVSKHVRALETMHDEHINEKKSTRKVWVKKNNVHSCEMDKSSLKVSKHDNSFDALRNVHIDHIHVKKPIKKIWIEKNNMHVIDNHVKKIVEKKLVKKSVNHDHLKSVDEIFVRGNNDKFNMSDVFMKKIVDDLSSRFHIAMCNDHDVVCVGSPKTNMVKGECSHT</sequence>
<evidence type="ECO:0008006" key="4">
    <source>
        <dbReference type="Google" id="ProtNLM"/>
    </source>
</evidence>
<dbReference type="AlphaFoldDB" id="A0AA39VDH0"/>
<dbReference type="PANTHER" id="PTHR35317:SF23">
    <property type="entry name" value="OS04G0629600 PROTEIN"/>
    <property type="match status" value="1"/>
</dbReference>
<accession>A0AA39VDH0</accession>
<keyword evidence="3" id="KW-1185">Reference proteome</keyword>
<organism evidence="2 3">
    <name type="scientific">Acer saccharum</name>
    <name type="common">Sugar maple</name>
    <dbReference type="NCBI Taxonomy" id="4024"/>
    <lineage>
        <taxon>Eukaryota</taxon>
        <taxon>Viridiplantae</taxon>
        <taxon>Streptophyta</taxon>
        <taxon>Embryophyta</taxon>
        <taxon>Tracheophyta</taxon>
        <taxon>Spermatophyta</taxon>
        <taxon>Magnoliopsida</taxon>
        <taxon>eudicotyledons</taxon>
        <taxon>Gunneridae</taxon>
        <taxon>Pentapetalae</taxon>
        <taxon>rosids</taxon>
        <taxon>malvids</taxon>
        <taxon>Sapindales</taxon>
        <taxon>Sapindaceae</taxon>
        <taxon>Hippocastanoideae</taxon>
        <taxon>Acereae</taxon>
        <taxon>Acer</taxon>
    </lineage>
</organism>
<evidence type="ECO:0000313" key="2">
    <source>
        <dbReference type="EMBL" id="KAK0582429.1"/>
    </source>
</evidence>
<dbReference type="EMBL" id="JAUESC010000384">
    <property type="protein sequence ID" value="KAK0582429.1"/>
    <property type="molecule type" value="Genomic_DNA"/>
</dbReference>
<feature type="compositionally biased region" description="Acidic residues" evidence="1">
    <location>
        <begin position="348"/>
        <end position="375"/>
    </location>
</feature>
<dbReference type="Pfam" id="PF14223">
    <property type="entry name" value="Retrotran_gag_2"/>
    <property type="match status" value="1"/>
</dbReference>
<gene>
    <name evidence="2" type="ORF">LWI29_025596</name>
</gene>
<dbReference type="Proteomes" id="UP001168877">
    <property type="component" value="Unassembled WGS sequence"/>
</dbReference>
<evidence type="ECO:0000313" key="3">
    <source>
        <dbReference type="Proteomes" id="UP001168877"/>
    </source>
</evidence>
<reference evidence="2" key="2">
    <citation type="submission" date="2023-06" db="EMBL/GenBank/DDBJ databases">
        <authorList>
            <person name="Swenson N.G."/>
            <person name="Wegrzyn J.L."/>
            <person name="Mcevoy S.L."/>
        </authorList>
    </citation>
    <scope>NUCLEOTIDE SEQUENCE</scope>
    <source>
        <strain evidence="2">NS2018</strain>
        <tissue evidence="2">Leaf</tissue>
    </source>
</reference>
<protein>
    <recommendedName>
        <fullName evidence="4">DUF4219 domain-containing protein</fullName>
    </recommendedName>
</protein>
<name>A0AA39VDH0_ACESA</name>
<evidence type="ECO:0000256" key="1">
    <source>
        <dbReference type="SAM" id="MobiDB-lite"/>
    </source>
</evidence>
<proteinExistence type="predicted"/>
<feature type="region of interest" description="Disordered" evidence="1">
    <location>
        <begin position="345"/>
        <end position="375"/>
    </location>
</feature>
<feature type="compositionally biased region" description="Polar residues" evidence="1">
    <location>
        <begin position="567"/>
        <end position="576"/>
    </location>
</feature>
<reference evidence="2" key="1">
    <citation type="journal article" date="2022" name="Plant J.">
        <title>Strategies of tolerance reflected in two North American maple genomes.</title>
        <authorList>
            <person name="McEvoy S.L."/>
            <person name="Sezen U.U."/>
            <person name="Trouern-Trend A."/>
            <person name="McMahon S.M."/>
            <person name="Schaberg P.G."/>
            <person name="Yang J."/>
            <person name="Wegrzyn J.L."/>
            <person name="Swenson N.G."/>
        </authorList>
    </citation>
    <scope>NUCLEOTIDE SEQUENCE</scope>
    <source>
        <strain evidence="2">NS2018</strain>
    </source>
</reference>
<comment type="caution">
    <text evidence="2">The sequence shown here is derived from an EMBL/GenBank/DDBJ whole genome shotgun (WGS) entry which is preliminary data.</text>
</comment>